<dbReference type="CDD" id="cd11030">
    <property type="entry name" value="CYP105-like"/>
    <property type="match status" value="1"/>
</dbReference>
<gene>
    <name evidence="3" type="ORF">ACFO4E_11435</name>
</gene>
<dbReference type="InterPro" id="IPR036396">
    <property type="entry name" value="Cyt_P450_sf"/>
</dbReference>
<sequence>MTTTEPLTFPLHSPGPFSLPDAITALRGERTIAPVRYPDGRPGWVITRRSTIRSVLADPRFSARQELRSTPFSGQDTTPPAPPGMFIGMDPPDHTRYRRLLTGQFTVRRMRRLTARIEQIAEECLDRMEEAGPPSELVRDYAAPIPAQMICEMLGVPTDDRDRFQQEVTDLSRPDAAEVKQRILMSINGYLSELVARKRAEPADDLISGLIEDGRDLTDTEVVSMAFMLLGAGFDTTTNLLGLGVFALVQNPEQIPLVTDPATVDNAVEELLRYLPIVPGTIRAALEDVELEGVTVRKGESVLVSLPGGNRDPERFTDPDTLDLARSAAGHVAFGHGVHQCLGQQLARVEMQVGFSALFRRFPDLRLAVESEDVPLRDDMVIFGVHGLPVTWGAR</sequence>
<dbReference type="PANTHER" id="PTHR46696:SF1">
    <property type="entry name" value="CYTOCHROME P450 YJIB-RELATED"/>
    <property type="match status" value="1"/>
</dbReference>
<dbReference type="SUPFAM" id="SSF48264">
    <property type="entry name" value="Cytochrome P450"/>
    <property type="match status" value="1"/>
</dbReference>
<keyword evidence="2" id="KW-0408">Iron</keyword>
<dbReference type="InterPro" id="IPR017972">
    <property type="entry name" value="Cyt_P450_CS"/>
</dbReference>
<keyword evidence="2" id="KW-0479">Metal-binding</keyword>
<evidence type="ECO:0000256" key="1">
    <source>
        <dbReference type="ARBA" id="ARBA00010617"/>
    </source>
</evidence>
<keyword evidence="2" id="KW-0349">Heme</keyword>
<proteinExistence type="inferred from homology"/>
<dbReference type="PRINTS" id="PR00359">
    <property type="entry name" value="BP450"/>
</dbReference>
<organism evidence="3 4">
    <name type="scientific">Nocardiopsis mangrovi</name>
    <dbReference type="NCBI Taxonomy" id="1179818"/>
    <lineage>
        <taxon>Bacteria</taxon>
        <taxon>Bacillati</taxon>
        <taxon>Actinomycetota</taxon>
        <taxon>Actinomycetes</taxon>
        <taxon>Streptosporangiales</taxon>
        <taxon>Nocardiopsidaceae</taxon>
        <taxon>Nocardiopsis</taxon>
    </lineage>
</organism>
<dbReference type="GO" id="GO:0016491">
    <property type="term" value="F:oxidoreductase activity"/>
    <property type="evidence" value="ECO:0007669"/>
    <property type="project" value="UniProtKB-KW"/>
</dbReference>
<protein>
    <submittedName>
        <fullName evidence="3">Cytochrome P450</fullName>
        <ecNumber evidence="3">1.14.-.-</ecNumber>
    </submittedName>
</protein>
<dbReference type="Gene3D" id="1.10.630.10">
    <property type="entry name" value="Cytochrome P450"/>
    <property type="match status" value="1"/>
</dbReference>
<dbReference type="Proteomes" id="UP001595923">
    <property type="component" value="Unassembled WGS sequence"/>
</dbReference>
<dbReference type="PRINTS" id="PR00385">
    <property type="entry name" value="P450"/>
</dbReference>
<comment type="caution">
    <text evidence="3">The sequence shown here is derived from an EMBL/GenBank/DDBJ whole genome shotgun (WGS) entry which is preliminary data.</text>
</comment>
<evidence type="ECO:0000313" key="4">
    <source>
        <dbReference type="Proteomes" id="UP001595923"/>
    </source>
</evidence>
<keyword evidence="2 3" id="KW-0560">Oxidoreductase</keyword>
<reference evidence="4" key="1">
    <citation type="journal article" date="2019" name="Int. J. Syst. Evol. Microbiol.">
        <title>The Global Catalogue of Microorganisms (GCM) 10K type strain sequencing project: providing services to taxonomists for standard genome sequencing and annotation.</title>
        <authorList>
            <consortium name="The Broad Institute Genomics Platform"/>
            <consortium name="The Broad Institute Genome Sequencing Center for Infectious Disease"/>
            <person name="Wu L."/>
            <person name="Ma J."/>
        </authorList>
    </citation>
    <scope>NUCLEOTIDE SEQUENCE [LARGE SCALE GENOMIC DNA]</scope>
    <source>
        <strain evidence="4">XZYJ18</strain>
    </source>
</reference>
<dbReference type="RefSeq" id="WP_378573715.1">
    <property type="nucleotide sequence ID" value="NZ_JBHSFQ010000008.1"/>
</dbReference>
<dbReference type="PROSITE" id="PS00086">
    <property type="entry name" value="CYTOCHROME_P450"/>
    <property type="match status" value="1"/>
</dbReference>
<dbReference type="Pfam" id="PF00067">
    <property type="entry name" value="p450"/>
    <property type="match status" value="1"/>
</dbReference>
<evidence type="ECO:0000313" key="3">
    <source>
        <dbReference type="EMBL" id="MFC4562466.1"/>
    </source>
</evidence>
<evidence type="ECO:0000256" key="2">
    <source>
        <dbReference type="RuleBase" id="RU000461"/>
    </source>
</evidence>
<keyword evidence="4" id="KW-1185">Reference proteome</keyword>
<dbReference type="InterPro" id="IPR001128">
    <property type="entry name" value="Cyt_P450"/>
</dbReference>
<keyword evidence="2" id="KW-0503">Monooxygenase</keyword>
<dbReference type="InterPro" id="IPR002397">
    <property type="entry name" value="Cyt_P450_B"/>
</dbReference>
<comment type="similarity">
    <text evidence="1 2">Belongs to the cytochrome P450 family.</text>
</comment>
<dbReference type="PANTHER" id="PTHR46696">
    <property type="entry name" value="P450, PUTATIVE (EUROFUNG)-RELATED"/>
    <property type="match status" value="1"/>
</dbReference>
<dbReference type="EMBL" id="JBHSFQ010000008">
    <property type="protein sequence ID" value="MFC4562466.1"/>
    <property type="molecule type" value="Genomic_DNA"/>
</dbReference>
<name>A0ABV9DUP2_9ACTN</name>
<dbReference type="EC" id="1.14.-.-" evidence="3"/>
<accession>A0ABV9DUP2</accession>